<evidence type="ECO:0000313" key="2">
    <source>
        <dbReference type="Proteomes" id="UP001187192"/>
    </source>
</evidence>
<name>A0AA88EEV6_FICCA</name>
<dbReference type="EMBL" id="BTGU01011979">
    <property type="protein sequence ID" value="GMN73557.1"/>
    <property type="molecule type" value="Genomic_DNA"/>
</dbReference>
<comment type="caution">
    <text evidence="1">The sequence shown here is derived from an EMBL/GenBank/DDBJ whole genome shotgun (WGS) entry which is preliminary data.</text>
</comment>
<sequence>MAAAVAAAI</sequence>
<gene>
    <name evidence="1" type="ORF">TIFTF001_053045</name>
</gene>
<accession>A0AA88EEV6</accession>
<organism evidence="1 2">
    <name type="scientific">Ficus carica</name>
    <name type="common">Common fig</name>
    <dbReference type="NCBI Taxonomy" id="3494"/>
    <lineage>
        <taxon>Eukaryota</taxon>
        <taxon>Viridiplantae</taxon>
        <taxon>Streptophyta</taxon>
        <taxon>Embryophyta</taxon>
        <taxon>Tracheophyta</taxon>
        <taxon>Spermatophyta</taxon>
        <taxon>Magnoliopsida</taxon>
        <taxon>eudicotyledons</taxon>
        <taxon>Gunneridae</taxon>
        <taxon>Pentapetalae</taxon>
        <taxon>rosids</taxon>
        <taxon>fabids</taxon>
        <taxon>Rosales</taxon>
        <taxon>Moraceae</taxon>
        <taxon>Ficeae</taxon>
        <taxon>Ficus</taxon>
    </lineage>
</organism>
<dbReference type="Proteomes" id="UP001187192">
    <property type="component" value="Unassembled WGS sequence"/>
</dbReference>
<reference evidence="1" key="1">
    <citation type="submission" date="2023-07" db="EMBL/GenBank/DDBJ databases">
        <title>draft genome sequence of fig (Ficus carica).</title>
        <authorList>
            <person name="Takahashi T."/>
            <person name="Nishimura K."/>
        </authorList>
    </citation>
    <scope>NUCLEOTIDE SEQUENCE</scope>
</reference>
<evidence type="ECO:0000313" key="1">
    <source>
        <dbReference type="EMBL" id="GMN73557.1"/>
    </source>
</evidence>
<keyword evidence="2" id="KW-1185">Reference proteome</keyword>
<protein>
    <submittedName>
        <fullName evidence="1">Uncharacterized protein</fullName>
    </submittedName>
</protein>
<proteinExistence type="predicted"/>